<evidence type="ECO:0000313" key="2">
    <source>
        <dbReference type="Proteomes" id="UP000283727"/>
    </source>
</evidence>
<protein>
    <submittedName>
        <fullName evidence="1">Uncharacterized protein</fullName>
    </submittedName>
</protein>
<organism evidence="1 2">
    <name type="scientific">Bifidobacterium bifidum</name>
    <dbReference type="NCBI Taxonomy" id="1681"/>
    <lineage>
        <taxon>Bacteria</taxon>
        <taxon>Bacillati</taxon>
        <taxon>Actinomycetota</taxon>
        <taxon>Actinomycetes</taxon>
        <taxon>Bifidobacteriales</taxon>
        <taxon>Bifidobacteriaceae</taxon>
        <taxon>Bifidobacterium</taxon>
    </lineage>
</organism>
<dbReference type="SUPFAM" id="SSF52540">
    <property type="entry name" value="P-loop containing nucleoside triphosphate hydrolases"/>
    <property type="match status" value="1"/>
</dbReference>
<proteinExistence type="predicted"/>
<evidence type="ECO:0000313" key="1">
    <source>
        <dbReference type="EMBL" id="RHJ22013.1"/>
    </source>
</evidence>
<name>A0A415C375_BIFBI</name>
<dbReference type="Proteomes" id="UP000283727">
    <property type="component" value="Unassembled WGS sequence"/>
</dbReference>
<dbReference type="AlphaFoldDB" id="A0A415C375"/>
<dbReference type="Gene3D" id="3.40.50.300">
    <property type="entry name" value="P-loop containing nucleotide triphosphate hydrolases"/>
    <property type="match status" value="1"/>
</dbReference>
<dbReference type="EMBL" id="QRLR01000006">
    <property type="protein sequence ID" value="RHJ22013.1"/>
    <property type="molecule type" value="Genomic_DNA"/>
</dbReference>
<reference evidence="1 2" key="1">
    <citation type="submission" date="2018-08" db="EMBL/GenBank/DDBJ databases">
        <title>A genome reference for cultivated species of the human gut microbiota.</title>
        <authorList>
            <person name="Zou Y."/>
            <person name="Xue W."/>
            <person name="Luo G."/>
        </authorList>
    </citation>
    <scope>NUCLEOTIDE SEQUENCE [LARGE SCALE GENOMIC DNA]</scope>
    <source>
        <strain evidence="1 2">AM12-10</strain>
    </source>
</reference>
<dbReference type="InterPro" id="IPR027417">
    <property type="entry name" value="P-loop_NTPase"/>
</dbReference>
<comment type="caution">
    <text evidence="1">The sequence shown here is derived from an EMBL/GenBank/DDBJ whole genome shotgun (WGS) entry which is preliminary data.</text>
</comment>
<dbReference type="RefSeq" id="WP_117658399.1">
    <property type="nucleotide sequence ID" value="NZ_QRLK01000009.1"/>
</dbReference>
<sequence>MSKGSIYRPESFISPASEYGLLRAATPDRTVWLWANIPWSAALIDGANDSKRREVADQIMAFFDGLAAQVTVAGMRYRSLLKSEYREFHLLAGSMPVPYAAPSLMRDEPLGEYQNYYYRGMKTRKQFAVIGVPLNLAGSGRHPRGETLMQRGMKSLDRMSYSIANGCPMFEEYLPDAHIIERIMLNAGLEPFSVMESQERERLVSMMETWWVSRANASALPIIAENDHLHFFPDADVCRNAKKLYDQEVDCADWNIPNEYPASVCFARSSEFTQSAISDPSNLWLAQLLEVGNAGGANAVGVSIRGRVEPSKVTADQIRRNSRTIDEAIKDRYEKNHEATGDMKEIQRLLDYKKSIYESPDMPPTILDLSVAACVAGNSQMAVDSLSRIPRLEFTNLTTANEQLMAFKSMQACSPIRMTPYEMHWSATCITGAGASSFARAGDDWGALVGMTEANRQPVYVGTTTVQDQDRAPGIVIAGRTGSGKSMLLVSLFIQWSRIRSREGGFTPCILINPKSGDDFEDATRAAGGQVIRVDSDLSDGMFDPFMVMDNADRAKELSAIMLSDILHPNSDDASLEIAIAAMLTYGIQHGAKVTGTAIAKAAHDYAQTMKGGGDIDALNLPDNCLDVYRQIRIALKSFQPMRLIFGMSDDIDPLRTSQNLTLINAGNRSLIPEAGSENTATGRLQQWMLRMIVLGSGASIAGRDGMVGVDEAWVLGGKGKGASLTVEEWMRTARSRRFTPVFASQKTQEFIDAGMNGGVSRGFILSLDDPPEVDGNVSLAKAAERFLHVEDSSGQMRRRMALDDTKDNKEPQWASLRRLVKKGKTVRGAVAYFIDGSKQPVPVEIVIPPDLLKEISTTATDKIAREKAKENQTIRMETAV</sequence>
<accession>A0A415C375</accession>
<gene>
    <name evidence="1" type="ORF">DW137_09275</name>
</gene>